<evidence type="ECO:0000313" key="8">
    <source>
        <dbReference type="Proteomes" id="UP000465241"/>
    </source>
</evidence>
<name>A0A7I9WWI9_9MYCO</name>
<dbReference type="PANTHER" id="PTHR43820:SF7">
    <property type="entry name" value="BRANCHED-CHAIN AMINO ACID TRANSPORT ATP-BINDING PROTEIN LIVF-RELATED"/>
    <property type="match status" value="1"/>
</dbReference>
<dbReference type="GO" id="GO:0015658">
    <property type="term" value="F:branched-chain amino acid transmembrane transporter activity"/>
    <property type="evidence" value="ECO:0007669"/>
    <property type="project" value="TreeGrafter"/>
</dbReference>
<dbReference type="Gene3D" id="3.40.50.300">
    <property type="entry name" value="P-loop containing nucleotide triphosphate hydrolases"/>
    <property type="match status" value="1"/>
</dbReference>
<gene>
    <name evidence="7" type="ORF">MMUR_58840</name>
</gene>
<dbReference type="PANTHER" id="PTHR43820">
    <property type="entry name" value="HIGH-AFFINITY BRANCHED-CHAIN AMINO ACID TRANSPORT ATP-BINDING PROTEIN LIVF"/>
    <property type="match status" value="1"/>
</dbReference>
<dbReference type="InterPro" id="IPR052156">
    <property type="entry name" value="BCAA_Transport_ATP-bd_LivF"/>
</dbReference>
<keyword evidence="8" id="KW-1185">Reference proteome</keyword>
<dbReference type="InterPro" id="IPR003439">
    <property type="entry name" value="ABC_transporter-like_ATP-bd"/>
</dbReference>
<dbReference type="Proteomes" id="UP000465241">
    <property type="component" value="Unassembled WGS sequence"/>
</dbReference>
<accession>A0A7I9WWI9</accession>
<feature type="domain" description="ABC transporter" evidence="6">
    <location>
        <begin position="9"/>
        <end position="242"/>
    </location>
</feature>
<proteinExistence type="inferred from homology"/>
<evidence type="ECO:0000256" key="4">
    <source>
        <dbReference type="ARBA" id="ARBA00022840"/>
    </source>
</evidence>
<keyword evidence="4 7" id="KW-0067">ATP-binding</keyword>
<keyword evidence="2" id="KW-0813">Transport</keyword>
<evidence type="ECO:0000256" key="1">
    <source>
        <dbReference type="ARBA" id="ARBA00005417"/>
    </source>
</evidence>
<dbReference type="GO" id="GO:0016887">
    <property type="term" value="F:ATP hydrolysis activity"/>
    <property type="evidence" value="ECO:0007669"/>
    <property type="project" value="InterPro"/>
</dbReference>
<dbReference type="PROSITE" id="PS00211">
    <property type="entry name" value="ABC_TRANSPORTER_1"/>
    <property type="match status" value="1"/>
</dbReference>
<dbReference type="GO" id="GO:0005524">
    <property type="term" value="F:ATP binding"/>
    <property type="evidence" value="ECO:0007669"/>
    <property type="project" value="UniProtKB-KW"/>
</dbReference>
<organism evidence="7 8">
    <name type="scientific">Mycolicibacterium murale</name>
    <dbReference type="NCBI Taxonomy" id="182220"/>
    <lineage>
        <taxon>Bacteria</taxon>
        <taxon>Bacillati</taxon>
        <taxon>Actinomycetota</taxon>
        <taxon>Actinomycetes</taxon>
        <taxon>Mycobacteriales</taxon>
        <taxon>Mycobacteriaceae</taxon>
        <taxon>Mycolicibacterium</taxon>
    </lineage>
</organism>
<comment type="caution">
    <text evidence="7">The sequence shown here is derived from an EMBL/GenBank/DDBJ whole genome shotgun (WGS) entry which is preliminary data.</text>
</comment>
<dbReference type="EMBL" id="BLKT01000003">
    <property type="protein sequence ID" value="GFG61748.1"/>
    <property type="molecule type" value="Genomic_DNA"/>
</dbReference>
<comment type="similarity">
    <text evidence="1">Belongs to the ABC transporter superfamily.</text>
</comment>
<dbReference type="AlphaFoldDB" id="A0A7I9WWI9"/>
<evidence type="ECO:0000256" key="2">
    <source>
        <dbReference type="ARBA" id="ARBA00022448"/>
    </source>
</evidence>
<protein>
    <submittedName>
        <fullName evidence="7">ABC transporter ATP-binding protein</fullName>
    </submittedName>
</protein>
<dbReference type="InterPro" id="IPR027417">
    <property type="entry name" value="P-loop_NTPase"/>
</dbReference>
<sequence length="260" mass="27627">MHMSQDRALGVSDLTVGYNGVAIVHSVSLEVIAGSTSCVVGPNGCGKSTLLKGLAGLVTPMGGRVEMAGRGEITTMSTAQRAANGMGYVPQIDDVFKPLTVEENIVIGGYTLPRNKVAANKERVLELFPRLKSMLKRHAGVLSGGERKMLAMARVLMLDPTVLLLDEPTAGLTEEMAIRLLDEQLAELKASGIAILLVEQRANLAMASADWAYVLASGRVRRSGSAAELRADPSFSHIFLGGTEENFANSTQNEGEVRCS</sequence>
<keyword evidence="3" id="KW-0547">Nucleotide-binding</keyword>
<reference evidence="7 8" key="1">
    <citation type="journal article" date="2019" name="Emerg. Microbes Infect.">
        <title>Comprehensive subspecies identification of 175 nontuberculous mycobacteria species based on 7547 genomic profiles.</title>
        <authorList>
            <person name="Matsumoto Y."/>
            <person name="Kinjo T."/>
            <person name="Motooka D."/>
            <person name="Nabeya D."/>
            <person name="Jung N."/>
            <person name="Uechi K."/>
            <person name="Horii T."/>
            <person name="Iida T."/>
            <person name="Fujita J."/>
            <person name="Nakamura S."/>
        </authorList>
    </citation>
    <scope>NUCLEOTIDE SEQUENCE [LARGE SCALE GENOMIC DNA]</scope>
    <source>
        <strain evidence="7 8">JCM 13392</strain>
    </source>
</reference>
<dbReference type="InterPro" id="IPR003593">
    <property type="entry name" value="AAA+_ATPase"/>
</dbReference>
<keyword evidence="5" id="KW-0029">Amino-acid transport</keyword>
<dbReference type="SMART" id="SM00382">
    <property type="entry name" value="AAA"/>
    <property type="match status" value="1"/>
</dbReference>
<evidence type="ECO:0000313" key="7">
    <source>
        <dbReference type="EMBL" id="GFG61748.1"/>
    </source>
</evidence>
<evidence type="ECO:0000259" key="6">
    <source>
        <dbReference type="PROSITE" id="PS50893"/>
    </source>
</evidence>
<evidence type="ECO:0000256" key="5">
    <source>
        <dbReference type="ARBA" id="ARBA00022970"/>
    </source>
</evidence>
<evidence type="ECO:0000256" key="3">
    <source>
        <dbReference type="ARBA" id="ARBA00022741"/>
    </source>
</evidence>
<dbReference type="GO" id="GO:0015807">
    <property type="term" value="P:L-amino acid transport"/>
    <property type="evidence" value="ECO:0007669"/>
    <property type="project" value="TreeGrafter"/>
</dbReference>
<dbReference type="PROSITE" id="PS50893">
    <property type="entry name" value="ABC_TRANSPORTER_2"/>
    <property type="match status" value="1"/>
</dbReference>
<dbReference type="CDD" id="cd03224">
    <property type="entry name" value="ABC_TM1139_LivF_branched"/>
    <property type="match status" value="1"/>
</dbReference>
<dbReference type="SUPFAM" id="SSF52540">
    <property type="entry name" value="P-loop containing nucleoside triphosphate hydrolases"/>
    <property type="match status" value="1"/>
</dbReference>
<dbReference type="InterPro" id="IPR017871">
    <property type="entry name" value="ABC_transporter-like_CS"/>
</dbReference>
<dbReference type="Pfam" id="PF00005">
    <property type="entry name" value="ABC_tran"/>
    <property type="match status" value="1"/>
</dbReference>